<keyword evidence="10" id="KW-1185">Reference proteome</keyword>
<dbReference type="InterPro" id="IPR036597">
    <property type="entry name" value="Fido-like_dom_sf"/>
</dbReference>
<dbReference type="RefSeq" id="WP_249677217.1">
    <property type="nucleotide sequence ID" value="NZ_JAMCOF010000008.1"/>
</dbReference>
<evidence type="ECO:0000256" key="4">
    <source>
        <dbReference type="ARBA" id="ARBA00022840"/>
    </source>
</evidence>
<dbReference type="EMBL" id="JAMCOF010000008">
    <property type="protein sequence ID" value="MCL6229991.1"/>
    <property type="molecule type" value="Genomic_DNA"/>
</dbReference>
<evidence type="ECO:0000256" key="5">
    <source>
        <dbReference type="ARBA" id="ARBA00034531"/>
    </source>
</evidence>
<dbReference type="PANTHER" id="PTHR39560:SF1">
    <property type="entry name" value="PROTEIN ADENYLYLTRANSFERASE FIC-RELATED"/>
    <property type="match status" value="1"/>
</dbReference>
<comment type="catalytic activity">
    <reaction evidence="7">
        <text>L-tyrosyl-[protein] + ATP = O-(5'-adenylyl)-L-tyrosyl-[protein] + diphosphate</text>
        <dbReference type="Rhea" id="RHEA:54288"/>
        <dbReference type="Rhea" id="RHEA-COMP:10136"/>
        <dbReference type="Rhea" id="RHEA-COMP:13846"/>
        <dbReference type="ChEBI" id="CHEBI:30616"/>
        <dbReference type="ChEBI" id="CHEBI:33019"/>
        <dbReference type="ChEBI" id="CHEBI:46858"/>
        <dbReference type="ChEBI" id="CHEBI:83624"/>
        <dbReference type="EC" id="2.7.7.108"/>
    </reaction>
</comment>
<reference evidence="9 10" key="1">
    <citation type="submission" date="2022-05" db="EMBL/GenBank/DDBJ databases">
        <title>Description of the Bartonella bilalgolemii sp. nov. Isolated from Apodemus uralensis (Pallas 1811).</title>
        <authorList>
            <person name="Zgheib R."/>
            <person name="Celebi B."/>
        </authorList>
    </citation>
    <scope>NUCLEOTIDE SEQUENCE [LARGE SCALE GENOMIC DNA]</scope>
    <source>
        <strain evidence="9 10">G70</strain>
    </source>
</reference>
<evidence type="ECO:0000256" key="6">
    <source>
        <dbReference type="ARBA" id="ARBA00047939"/>
    </source>
</evidence>
<dbReference type="InterPro" id="IPR040548">
    <property type="entry name" value="BepA_ID"/>
</dbReference>
<gene>
    <name evidence="9" type="ORF">M4Z11_05185</name>
</gene>
<keyword evidence="3" id="KW-0547">Nucleotide-binding</keyword>
<dbReference type="EC" id="2.7.7.108" evidence="5"/>
<proteinExistence type="predicted"/>
<dbReference type="InterPro" id="IPR003812">
    <property type="entry name" value="Fido"/>
</dbReference>
<accession>A0ABT0P9D5</accession>
<keyword evidence="4" id="KW-0067">ATP-binding</keyword>
<sequence length="317" mass="36871">MQGIDFQKRCAHDIIQASVNLKEEPLPEKFDSSYLKYLHKRLFENTFEWAGCTRELPFTFSDGTVDINSTLKIPDLNCSVSSDKIESGLGEIDRILAEKNSLKDLSREEFIREASTIFSHFYNIYPFRNGNGIVQRIFFEKMAEAAGHRLDFSVITNQRWKYVRYAILTFNRDDETIIHDFFEDISNPEKVDILKEFIQYENMTTDIRNKFIAAAKPGFTYTGLYKGCSRDSIMLMLDELILDDWYVLCKKDYIEPRAVRTLRLGDRITFTVPTSKKIVENILIPEERATSLTEKEIVSEILKHGVVKRAVQEIRSL</sequence>
<comment type="caution">
    <text evidence="9">The sequence shown here is derived from an EMBL/GenBank/DDBJ whole genome shotgun (WGS) entry which is preliminary data.</text>
</comment>
<evidence type="ECO:0000313" key="9">
    <source>
        <dbReference type="EMBL" id="MCL6229991.1"/>
    </source>
</evidence>
<dbReference type="PROSITE" id="PS51459">
    <property type="entry name" value="FIDO"/>
    <property type="match status" value="1"/>
</dbReference>
<dbReference type="SUPFAM" id="SSF140931">
    <property type="entry name" value="Fic-like"/>
    <property type="match status" value="1"/>
</dbReference>
<evidence type="ECO:0000259" key="8">
    <source>
        <dbReference type="PROSITE" id="PS51459"/>
    </source>
</evidence>
<dbReference type="Gene3D" id="1.10.3290.10">
    <property type="entry name" value="Fido-like domain"/>
    <property type="match status" value="1"/>
</dbReference>
<organism evidence="9 10">
    <name type="scientific">Bartonella bilalgolemii</name>
    <dbReference type="NCBI Taxonomy" id="2942911"/>
    <lineage>
        <taxon>Bacteria</taxon>
        <taxon>Pseudomonadati</taxon>
        <taxon>Pseudomonadota</taxon>
        <taxon>Alphaproteobacteria</taxon>
        <taxon>Hyphomicrobiales</taxon>
        <taxon>Bartonellaceae</taxon>
        <taxon>Bartonella</taxon>
    </lineage>
</organism>
<protein>
    <recommendedName>
        <fullName evidence="5">protein adenylyltransferase</fullName>
        <ecNumber evidence="5">2.7.7.108</ecNumber>
    </recommendedName>
</protein>
<dbReference type="Pfam" id="PF02661">
    <property type="entry name" value="Fic"/>
    <property type="match status" value="1"/>
</dbReference>
<dbReference type="Gene3D" id="2.40.50.140">
    <property type="entry name" value="Nucleic acid-binding proteins"/>
    <property type="match status" value="1"/>
</dbReference>
<dbReference type="PANTHER" id="PTHR39560">
    <property type="entry name" value="PROTEIN ADENYLYLTRANSFERASE FIC-RELATED"/>
    <property type="match status" value="1"/>
</dbReference>
<dbReference type="InterPro" id="IPR012340">
    <property type="entry name" value="NA-bd_OB-fold"/>
</dbReference>
<evidence type="ECO:0000313" key="10">
    <source>
        <dbReference type="Proteomes" id="UP001523003"/>
    </source>
</evidence>
<evidence type="ECO:0000256" key="1">
    <source>
        <dbReference type="ARBA" id="ARBA00022679"/>
    </source>
</evidence>
<feature type="domain" description="Fido" evidence="8">
    <location>
        <begin position="30"/>
        <end position="184"/>
    </location>
</feature>
<keyword evidence="1" id="KW-0808">Transferase</keyword>
<comment type="catalytic activity">
    <reaction evidence="6">
        <text>L-threonyl-[protein] + ATP = 3-O-(5'-adenylyl)-L-threonyl-[protein] + diphosphate</text>
        <dbReference type="Rhea" id="RHEA:54292"/>
        <dbReference type="Rhea" id="RHEA-COMP:11060"/>
        <dbReference type="Rhea" id="RHEA-COMP:13847"/>
        <dbReference type="ChEBI" id="CHEBI:30013"/>
        <dbReference type="ChEBI" id="CHEBI:30616"/>
        <dbReference type="ChEBI" id="CHEBI:33019"/>
        <dbReference type="ChEBI" id="CHEBI:138113"/>
        <dbReference type="EC" id="2.7.7.108"/>
    </reaction>
</comment>
<evidence type="ECO:0000256" key="2">
    <source>
        <dbReference type="ARBA" id="ARBA00022695"/>
    </source>
</evidence>
<name>A0ABT0P9D5_9HYPH</name>
<evidence type="ECO:0000256" key="7">
    <source>
        <dbReference type="ARBA" id="ARBA00048696"/>
    </source>
</evidence>
<evidence type="ECO:0000256" key="3">
    <source>
        <dbReference type="ARBA" id="ARBA00022741"/>
    </source>
</evidence>
<dbReference type="Proteomes" id="UP001523003">
    <property type="component" value="Unassembled WGS sequence"/>
</dbReference>
<keyword evidence="2" id="KW-0548">Nucleotidyltransferase</keyword>
<dbReference type="Pfam" id="PF18543">
    <property type="entry name" value="ID"/>
    <property type="match status" value="1"/>
</dbReference>